<accession>A0A8S9UNQ5</accession>
<protein>
    <recommendedName>
        <fullName evidence="2">Kinesin-like protein KIF6/9 C-terminal domain-containing protein</fullName>
    </recommendedName>
</protein>
<evidence type="ECO:0000313" key="4">
    <source>
        <dbReference type="Proteomes" id="UP000704712"/>
    </source>
</evidence>
<feature type="domain" description="Kinesin-like protein KIF6/9 C-terminal" evidence="2">
    <location>
        <begin position="14"/>
        <end position="123"/>
    </location>
</feature>
<gene>
    <name evidence="3" type="ORF">GN958_ATG09656</name>
</gene>
<dbReference type="EMBL" id="JAACNO010001396">
    <property type="protein sequence ID" value="KAF4141157.1"/>
    <property type="molecule type" value="Genomic_DNA"/>
</dbReference>
<reference evidence="3" key="1">
    <citation type="submission" date="2020-03" db="EMBL/GenBank/DDBJ databases">
        <title>Hybrid Assembly of Korean Phytophthora infestans isolates.</title>
        <authorList>
            <person name="Prokchorchik M."/>
            <person name="Lee Y."/>
            <person name="Seo J."/>
            <person name="Cho J.-H."/>
            <person name="Park Y.-E."/>
            <person name="Jang D.-C."/>
            <person name="Im J.-S."/>
            <person name="Choi J.-G."/>
            <person name="Park H.-J."/>
            <person name="Lee G.-B."/>
            <person name="Lee Y.-G."/>
            <person name="Hong S.-Y."/>
            <person name="Cho K."/>
            <person name="Sohn K.H."/>
        </authorList>
    </citation>
    <scope>NUCLEOTIDE SEQUENCE</scope>
    <source>
        <strain evidence="3">KR_2_A2</strain>
    </source>
</reference>
<sequence>MGGTNPGAEALRDLEQAKTNLREARAQFATLVLAVNRVKMEIDGYTLELHKLRHRPTPDQQKEVEATEGKIMPLLQVQDAKKRYRTTFEQLQEKKAEVSYLGKIKAKMLQQVALQFQVWKDQHERDLETVVAVGWPG</sequence>
<dbReference type="Pfam" id="PF23735">
    <property type="entry name" value="KIF9"/>
    <property type="match status" value="1"/>
</dbReference>
<feature type="coiled-coil region" evidence="1">
    <location>
        <begin position="7"/>
        <end position="34"/>
    </location>
</feature>
<dbReference type="InterPro" id="IPR056524">
    <property type="entry name" value="KIF6/9_C"/>
</dbReference>
<name>A0A8S9UNQ5_PHYIN</name>
<dbReference type="Proteomes" id="UP000704712">
    <property type="component" value="Unassembled WGS sequence"/>
</dbReference>
<organism evidence="3 4">
    <name type="scientific">Phytophthora infestans</name>
    <name type="common">Potato late blight agent</name>
    <name type="synonym">Botrytis infestans</name>
    <dbReference type="NCBI Taxonomy" id="4787"/>
    <lineage>
        <taxon>Eukaryota</taxon>
        <taxon>Sar</taxon>
        <taxon>Stramenopiles</taxon>
        <taxon>Oomycota</taxon>
        <taxon>Peronosporomycetes</taxon>
        <taxon>Peronosporales</taxon>
        <taxon>Peronosporaceae</taxon>
        <taxon>Phytophthora</taxon>
    </lineage>
</organism>
<comment type="caution">
    <text evidence="3">The sequence shown here is derived from an EMBL/GenBank/DDBJ whole genome shotgun (WGS) entry which is preliminary data.</text>
</comment>
<evidence type="ECO:0000313" key="3">
    <source>
        <dbReference type="EMBL" id="KAF4141157.1"/>
    </source>
</evidence>
<dbReference type="AlphaFoldDB" id="A0A8S9UNQ5"/>
<proteinExistence type="predicted"/>
<evidence type="ECO:0000259" key="2">
    <source>
        <dbReference type="Pfam" id="PF23735"/>
    </source>
</evidence>
<keyword evidence="1" id="KW-0175">Coiled coil</keyword>
<evidence type="ECO:0000256" key="1">
    <source>
        <dbReference type="SAM" id="Coils"/>
    </source>
</evidence>